<dbReference type="Proteomes" id="UP000774804">
    <property type="component" value="Unassembled WGS sequence"/>
</dbReference>
<dbReference type="Proteomes" id="UP000251314">
    <property type="component" value="Unassembled WGS sequence"/>
</dbReference>
<evidence type="ECO:0000256" key="1">
    <source>
        <dbReference type="ARBA" id="ARBA00004613"/>
    </source>
</evidence>
<dbReference type="EMBL" id="MJFZ01001544">
    <property type="protein sequence ID" value="RAW21817.1"/>
    <property type="molecule type" value="Genomic_DNA"/>
</dbReference>
<gene>
    <name evidence="16" type="ORF">PC110_g21741</name>
    <name evidence="15" type="ORF">PC110_g22014</name>
    <name evidence="8" type="ORF">PC113_g21980</name>
    <name evidence="7" type="ORF">PC113_g21982</name>
    <name evidence="10" type="ORF">PC115_g21852</name>
    <name evidence="9" type="ORF">PC115_g21854</name>
    <name evidence="12" type="ORF">PC117_g24349</name>
    <name evidence="11" type="ORF">PC117_g24351</name>
    <name evidence="13" type="ORF">PC118_g21926</name>
    <name evidence="14" type="ORF">PC118_g21928</name>
</gene>
<name>A0A329RAH4_9STRA</name>
<dbReference type="Proteomes" id="UP000736787">
    <property type="component" value="Unassembled WGS sequence"/>
</dbReference>
<protein>
    <recommendedName>
        <fullName evidence="5">RxLR effector protein</fullName>
    </recommendedName>
</protein>
<evidence type="ECO:0000313" key="16">
    <source>
        <dbReference type="EMBL" id="RAW21817.1"/>
    </source>
</evidence>
<dbReference type="EMBL" id="MJFZ01001696">
    <property type="protein sequence ID" value="RAW21543.1"/>
    <property type="molecule type" value="Genomic_DNA"/>
</dbReference>
<comment type="similarity">
    <text evidence="2 5">Belongs to the RxLR effector family.</text>
</comment>
<evidence type="ECO:0000313" key="11">
    <source>
        <dbReference type="EMBL" id="KAG2890999.1"/>
    </source>
</evidence>
<dbReference type="VEuPathDB" id="FungiDB:PC110_g22014"/>
<dbReference type="EMBL" id="RCMG01001540">
    <property type="protein sequence ID" value="KAG2824860.1"/>
    <property type="molecule type" value="Genomic_DNA"/>
</dbReference>
<dbReference type="EMBL" id="RCMI01001636">
    <property type="protein sequence ID" value="KAG2882800.1"/>
    <property type="molecule type" value="Genomic_DNA"/>
</dbReference>
<proteinExistence type="inferred from homology"/>
<feature type="signal peptide" evidence="5">
    <location>
        <begin position="1"/>
        <end position="18"/>
    </location>
</feature>
<feature type="chain" id="PRO_5044073193" description="RxLR effector protein" evidence="5">
    <location>
        <begin position="19"/>
        <end position="145"/>
    </location>
</feature>
<evidence type="ECO:0000313" key="15">
    <source>
        <dbReference type="EMBL" id="RAW21543.1"/>
    </source>
</evidence>
<evidence type="ECO:0000256" key="2">
    <source>
        <dbReference type="ARBA" id="ARBA00010400"/>
    </source>
</evidence>
<dbReference type="OrthoDB" id="129400at2759"/>
<evidence type="ECO:0000313" key="12">
    <source>
        <dbReference type="EMBL" id="KAG2891001.1"/>
    </source>
</evidence>
<evidence type="ECO:0000313" key="8">
    <source>
        <dbReference type="EMBL" id="KAG2824860.1"/>
    </source>
</evidence>
<comment type="subcellular location">
    <subcellularLocation>
        <location evidence="1 5">Secreted</location>
    </subcellularLocation>
</comment>
<reference evidence="15 17" key="1">
    <citation type="submission" date="2018-01" db="EMBL/GenBank/DDBJ databases">
        <title>Draft genome of the strawberry crown rot pathogen Phytophthora cactorum.</title>
        <authorList>
            <person name="Armitage A.D."/>
            <person name="Lysoe E."/>
            <person name="Nellist C.F."/>
            <person name="Harrison R.J."/>
            <person name="Brurberg M.B."/>
        </authorList>
    </citation>
    <scope>NUCLEOTIDE SEQUENCE [LARGE SCALE GENOMIC DNA]</scope>
    <source>
        <strain evidence="15 17">10300</strain>
    </source>
</reference>
<evidence type="ECO:0000256" key="4">
    <source>
        <dbReference type="ARBA" id="ARBA00022729"/>
    </source>
</evidence>
<organism evidence="15 17">
    <name type="scientific">Phytophthora cactorum</name>
    <dbReference type="NCBI Taxonomy" id="29920"/>
    <lineage>
        <taxon>Eukaryota</taxon>
        <taxon>Sar</taxon>
        <taxon>Stramenopiles</taxon>
        <taxon>Oomycota</taxon>
        <taxon>Peronosporomycetes</taxon>
        <taxon>Peronosporales</taxon>
        <taxon>Peronosporaceae</taxon>
        <taxon>Phytophthora</taxon>
    </lineage>
</organism>
<feature type="region of interest" description="Disordered" evidence="6">
    <location>
        <begin position="55"/>
        <end position="77"/>
    </location>
</feature>
<keyword evidence="17" id="KW-1185">Reference proteome</keyword>
<dbReference type="InterPro" id="IPR031825">
    <property type="entry name" value="RXLR"/>
</dbReference>
<evidence type="ECO:0000313" key="9">
    <source>
        <dbReference type="EMBL" id="KAG2882794.1"/>
    </source>
</evidence>
<comment type="caution">
    <text evidence="15">The sequence shown here is derived from an EMBL/GenBank/DDBJ whole genome shotgun (WGS) entry which is preliminary data.</text>
</comment>
<evidence type="ECO:0000313" key="13">
    <source>
        <dbReference type="EMBL" id="KAG2961531.1"/>
    </source>
</evidence>
<comment type="domain">
    <text evidence="5">The RxLR-dEER motif acts to carry the protein into the host cell cytoplasm through binding to cell surface phosphatidylinositol-3-phosphate.</text>
</comment>
<dbReference type="Proteomes" id="UP000697107">
    <property type="component" value="Unassembled WGS sequence"/>
</dbReference>
<accession>A0A329RAH4</accession>
<evidence type="ECO:0000313" key="17">
    <source>
        <dbReference type="Proteomes" id="UP000251314"/>
    </source>
</evidence>
<dbReference type="Proteomes" id="UP000735874">
    <property type="component" value="Unassembled WGS sequence"/>
</dbReference>
<evidence type="ECO:0000256" key="3">
    <source>
        <dbReference type="ARBA" id="ARBA00022525"/>
    </source>
</evidence>
<dbReference type="AlphaFoldDB" id="A0A329RAH4"/>
<keyword evidence="3 5" id="KW-0964">Secreted</keyword>
<dbReference type="VEuPathDB" id="FungiDB:PC110_g21741"/>
<keyword evidence="4 5" id="KW-0732">Signal</keyword>
<dbReference type="EMBL" id="RCML01001592">
    <property type="protein sequence ID" value="KAG2961532.1"/>
    <property type="molecule type" value="Genomic_DNA"/>
</dbReference>
<feature type="compositionally biased region" description="Acidic residues" evidence="6">
    <location>
        <begin position="60"/>
        <end position="73"/>
    </location>
</feature>
<dbReference type="Pfam" id="PF16810">
    <property type="entry name" value="RXLR"/>
    <property type="match status" value="1"/>
</dbReference>
<dbReference type="EMBL" id="RCMK01001620">
    <property type="protein sequence ID" value="KAG2891001.1"/>
    <property type="molecule type" value="Genomic_DNA"/>
</dbReference>
<evidence type="ECO:0000313" key="14">
    <source>
        <dbReference type="EMBL" id="KAG2961532.1"/>
    </source>
</evidence>
<sequence>MRFIYLLFVATAISGSTCNASVTVLGDVQAKMSAYTSTDSFLPARDVDASTATRFLRTNDEEDAPEEDDEDFSEERGRASDRIAHWVAMGYNDDIPGLIKATQGYGNNDVYRKAFKRFLDKYAPDRLHSKYLLDAGIHHRLPEPK</sequence>
<dbReference type="EMBL" id="RCMK01001620">
    <property type="protein sequence ID" value="KAG2890999.1"/>
    <property type="molecule type" value="Genomic_DNA"/>
</dbReference>
<evidence type="ECO:0000256" key="6">
    <source>
        <dbReference type="SAM" id="MobiDB-lite"/>
    </source>
</evidence>
<evidence type="ECO:0000313" key="7">
    <source>
        <dbReference type="EMBL" id="KAG2824858.1"/>
    </source>
</evidence>
<evidence type="ECO:0000313" key="10">
    <source>
        <dbReference type="EMBL" id="KAG2882800.1"/>
    </source>
</evidence>
<dbReference type="EMBL" id="RCML01001592">
    <property type="protein sequence ID" value="KAG2961531.1"/>
    <property type="molecule type" value="Genomic_DNA"/>
</dbReference>
<comment type="function">
    <text evidence="5">Effector that suppresses plant defense responses during pathogen infection.</text>
</comment>
<dbReference type="EMBL" id="RCMG01001540">
    <property type="protein sequence ID" value="KAG2824858.1"/>
    <property type="molecule type" value="Genomic_DNA"/>
</dbReference>
<dbReference type="EMBL" id="RCMI01001636">
    <property type="protein sequence ID" value="KAG2882794.1"/>
    <property type="molecule type" value="Genomic_DNA"/>
</dbReference>
<evidence type="ECO:0000256" key="5">
    <source>
        <dbReference type="RuleBase" id="RU367124"/>
    </source>
</evidence>
<reference evidence="7" key="2">
    <citation type="submission" date="2018-10" db="EMBL/GenBank/DDBJ databases">
        <title>Effector identification in a new, highly contiguous assembly of the strawberry crown rot pathogen Phytophthora cactorum.</title>
        <authorList>
            <person name="Armitage A.D."/>
            <person name="Nellist C.F."/>
            <person name="Bates H."/>
            <person name="Vickerstaff R.J."/>
            <person name="Harrison R.J."/>
        </authorList>
    </citation>
    <scope>NUCLEOTIDE SEQUENCE</scope>
    <source>
        <strain evidence="7">15-7</strain>
        <strain evidence="9">4032</strain>
        <strain evidence="11">4040</strain>
        <strain evidence="13">P415</strain>
    </source>
</reference>